<reference evidence="1" key="1">
    <citation type="submission" date="2020-04" db="EMBL/GenBank/DDBJ databases">
        <authorList>
            <person name="Chiriac C."/>
            <person name="Salcher M."/>
            <person name="Ghai R."/>
            <person name="Kavagutti S V."/>
        </authorList>
    </citation>
    <scope>NUCLEOTIDE SEQUENCE</scope>
</reference>
<accession>A0A6J5N6C9</accession>
<proteinExistence type="predicted"/>
<name>A0A6J5N6C9_9CAUD</name>
<sequence>MTSTFTQQDLKMINDLKEFATAIKFELTNENDLKELLKKWVNHRVNLTSGQMDVMFNNYLTSKQINN</sequence>
<dbReference type="EMBL" id="LR796598">
    <property type="protein sequence ID" value="CAB4153967.1"/>
    <property type="molecule type" value="Genomic_DNA"/>
</dbReference>
<organism evidence="1">
    <name type="scientific">uncultured Caudovirales phage</name>
    <dbReference type="NCBI Taxonomy" id="2100421"/>
    <lineage>
        <taxon>Viruses</taxon>
        <taxon>Duplodnaviria</taxon>
        <taxon>Heunggongvirae</taxon>
        <taxon>Uroviricota</taxon>
        <taxon>Caudoviricetes</taxon>
        <taxon>Peduoviridae</taxon>
        <taxon>Maltschvirus</taxon>
        <taxon>Maltschvirus maltsch</taxon>
    </lineage>
</organism>
<evidence type="ECO:0000313" key="1">
    <source>
        <dbReference type="EMBL" id="CAB4153967.1"/>
    </source>
</evidence>
<protein>
    <submittedName>
        <fullName evidence="1">Uncharacterized protein</fullName>
    </submittedName>
</protein>
<gene>
    <name evidence="1" type="ORF">UFOVP634_41</name>
</gene>